<name>A0A1B9Y340_9FLAO</name>
<dbReference type="EMBL" id="MAKX01000001">
    <property type="protein sequence ID" value="OCK44202.1"/>
    <property type="molecule type" value="Genomic_DNA"/>
</dbReference>
<comment type="caution">
    <text evidence="2">The sequence shown here is derived from an EMBL/GenBank/DDBJ whole genome shotgun (WGS) entry which is preliminary data.</text>
</comment>
<dbReference type="OrthoDB" id="1339093at2"/>
<protein>
    <submittedName>
        <fullName evidence="2">Uncharacterized protein</fullName>
    </submittedName>
</protein>
<organism evidence="2 3">
    <name type="scientific">Tenacibaculum soleae</name>
    <dbReference type="NCBI Taxonomy" id="447689"/>
    <lineage>
        <taxon>Bacteria</taxon>
        <taxon>Pseudomonadati</taxon>
        <taxon>Bacteroidota</taxon>
        <taxon>Flavobacteriia</taxon>
        <taxon>Flavobacteriales</taxon>
        <taxon>Flavobacteriaceae</taxon>
        <taxon>Tenacibaculum</taxon>
    </lineage>
</organism>
<gene>
    <name evidence="2" type="ORF">BA195_05830</name>
</gene>
<dbReference type="Proteomes" id="UP000093186">
    <property type="component" value="Unassembled WGS sequence"/>
</dbReference>
<keyword evidence="3" id="KW-1185">Reference proteome</keyword>
<dbReference type="AlphaFoldDB" id="A0A1B9Y340"/>
<keyword evidence="1" id="KW-0175">Coiled coil</keyword>
<dbReference type="STRING" id="447689.BA195_05830"/>
<proteinExistence type="predicted"/>
<evidence type="ECO:0000313" key="3">
    <source>
        <dbReference type="Proteomes" id="UP000093186"/>
    </source>
</evidence>
<accession>A0A1B9Y340</accession>
<reference evidence="2 3" key="1">
    <citation type="submission" date="2016-06" db="EMBL/GenBank/DDBJ databases">
        <title>Draft Genome Sequence of Tenacibaculum soleae UCD-KL19.</title>
        <authorList>
            <person name="Eisen J.A."/>
            <person name="Coil D.A."/>
            <person name="Lujan K.M."/>
        </authorList>
    </citation>
    <scope>NUCLEOTIDE SEQUENCE [LARGE SCALE GENOMIC DNA]</scope>
    <source>
        <strain evidence="2 3">UCD-KL19</strain>
    </source>
</reference>
<evidence type="ECO:0000313" key="2">
    <source>
        <dbReference type="EMBL" id="OCK44202.1"/>
    </source>
</evidence>
<evidence type="ECO:0000256" key="1">
    <source>
        <dbReference type="SAM" id="Coils"/>
    </source>
</evidence>
<sequence>MNLKELLHYNITSFLEKGLIDNELDFQRGKIASRKLRLLSKENEKVNKTRKALNKLLYNYEQKHWADFESVTDEQIKESEIAKQTASKEIIIF</sequence>
<dbReference type="RefSeq" id="WP_068703348.1">
    <property type="nucleotide sequence ID" value="NZ_MAKX01000001.1"/>
</dbReference>
<feature type="coiled-coil region" evidence="1">
    <location>
        <begin position="36"/>
        <end position="63"/>
    </location>
</feature>